<gene>
    <name evidence="1" type="ORF">Q4481_03945</name>
</gene>
<dbReference type="SUPFAM" id="SSF56634">
    <property type="entry name" value="Heme-dependent catalase-like"/>
    <property type="match status" value="1"/>
</dbReference>
<reference evidence="1" key="1">
    <citation type="journal article" date="2015" name="Int. J. Syst. Evol. Microbiol.">
        <title>Rhizobium alvei sp. nov., isolated from a freshwater river.</title>
        <authorList>
            <person name="Sheu S.Y."/>
            <person name="Huang H.W."/>
            <person name="Young C.C."/>
            <person name="Chen W.M."/>
        </authorList>
    </citation>
    <scope>NUCLEOTIDE SEQUENCE</scope>
    <source>
        <strain evidence="1">TNR-22</strain>
    </source>
</reference>
<proteinExistence type="predicted"/>
<dbReference type="RefSeq" id="WP_304374983.1">
    <property type="nucleotide sequence ID" value="NZ_JAUOZU010000003.1"/>
</dbReference>
<name>A0ABT8YHD9_9HYPH</name>
<accession>A0ABT8YHD9</accession>
<evidence type="ECO:0000313" key="2">
    <source>
        <dbReference type="Proteomes" id="UP001174932"/>
    </source>
</evidence>
<dbReference type="Proteomes" id="UP001174932">
    <property type="component" value="Unassembled WGS sequence"/>
</dbReference>
<keyword evidence="2" id="KW-1185">Reference proteome</keyword>
<dbReference type="EMBL" id="JAUOZU010000003">
    <property type="protein sequence ID" value="MDO6963095.1"/>
    <property type="molecule type" value="Genomic_DNA"/>
</dbReference>
<sequence>MAIPSTEWKEQISVNEAERFQRQGKAIRAAHALKNARYGKGRFLHRKPVVTAEARLDIAHDLPEHARHGVFASPGPKRALVRLSNGAFDIQANTRPDIRGFALRILDVEGEAALGGIADHQDFLLINHDSFASKDSNEFVEFATLAAHGQASAIWTLFLNHGLAATISRLKTLAAVIGKPFAGFAAERFNTVLPHRIGPYAAKLLLVPTSPSAMTSKDPGADIEAKLKAGPIEYRLCLQFYTDESATPLEDHRKVWDEGMTPLIEVGRLTLLKAGPDLESLKFDPWGGLEDHRPLGEIMRARKSAYYISQKARLG</sequence>
<dbReference type="InterPro" id="IPR020835">
    <property type="entry name" value="Catalase_sf"/>
</dbReference>
<evidence type="ECO:0000313" key="1">
    <source>
        <dbReference type="EMBL" id="MDO6963095.1"/>
    </source>
</evidence>
<reference evidence="1" key="2">
    <citation type="submission" date="2023-07" db="EMBL/GenBank/DDBJ databases">
        <authorList>
            <person name="Shen H."/>
        </authorList>
    </citation>
    <scope>NUCLEOTIDE SEQUENCE</scope>
    <source>
        <strain evidence="1">TNR-22</strain>
    </source>
</reference>
<protein>
    <recommendedName>
        <fullName evidence="3">Catalase</fullName>
    </recommendedName>
</protein>
<comment type="caution">
    <text evidence="1">The sequence shown here is derived from an EMBL/GenBank/DDBJ whole genome shotgun (WGS) entry which is preliminary data.</text>
</comment>
<evidence type="ECO:0008006" key="3">
    <source>
        <dbReference type="Google" id="ProtNLM"/>
    </source>
</evidence>
<dbReference type="Gene3D" id="2.40.180.10">
    <property type="entry name" value="Catalase core domain"/>
    <property type="match status" value="1"/>
</dbReference>
<organism evidence="1 2">
    <name type="scientific">Rhizobium alvei</name>
    <dbReference type="NCBI Taxonomy" id="1132659"/>
    <lineage>
        <taxon>Bacteria</taxon>
        <taxon>Pseudomonadati</taxon>
        <taxon>Pseudomonadota</taxon>
        <taxon>Alphaproteobacteria</taxon>
        <taxon>Hyphomicrobiales</taxon>
        <taxon>Rhizobiaceae</taxon>
        <taxon>Rhizobium/Agrobacterium group</taxon>
        <taxon>Rhizobium</taxon>
    </lineage>
</organism>